<dbReference type="PANTHER" id="PTHR12011:SF465">
    <property type="entry name" value="GPS DOMAIN-CONTAINING PROTEIN"/>
    <property type="match status" value="1"/>
</dbReference>
<name>A0A183FVC3_HELPZ</name>
<evidence type="ECO:0000256" key="1">
    <source>
        <dbReference type="ARBA" id="ARBA00004370"/>
    </source>
</evidence>
<protein>
    <submittedName>
        <fullName evidence="7">GPS domain-containing protein</fullName>
    </submittedName>
</protein>
<evidence type="ECO:0000256" key="4">
    <source>
        <dbReference type="ARBA" id="ARBA00023136"/>
    </source>
</evidence>
<evidence type="ECO:0000256" key="5">
    <source>
        <dbReference type="SAM" id="Phobius"/>
    </source>
</evidence>
<evidence type="ECO:0000256" key="2">
    <source>
        <dbReference type="ARBA" id="ARBA00022692"/>
    </source>
</evidence>
<keyword evidence="4 5" id="KW-0472">Membrane</keyword>
<dbReference type="SMART" id="SM00303">
    <property type="entry name" value="GPS"/>
    <property type="match status" value="1"/>
</dbReference>
<keyword evidence="2 5" id="KW-0812">Transmembrane</keyword>
<dbReference type="PANTHER" id="PTHR12011">
    <property type="entry name" value="ADHESION G-PROTEIN COUPLED RECEPTOR"/>
    <property type="match status" value="1"/>
</dbReference>
<keyword evidence="6" id="KW-1185">Reference proteome</keyword>
<dbReference type="WBParaSite" id="HPBE_0001224301-mRNA-1">
    <property type="protein sequence ID" value="HPBE_0001224301-mRNA-1"/>
    <property type="gene ID" value="HPBE_0001224301"/>
</dbReference>
<feature type="transmembrane region" description="Helical" evidence="5">
    <location>
        <begin position="382"/>
        <end position="410"/>
    </location>
</feature>
<feature type="transmembrane region" description="Helical" evidence="5">
    <location>
        <begin position="227"/>
        <end position="252"/>
    </location>
</feature>
<keyword evidence="3 5" id="KW-1133">Transmembrane helix</keyword>
<dbReference type="GO" id="GO:0005886">
    <property type="term" value="C:plasma membrane"/>
    <property type="evidence" value="ECO:0007669"/>
    <property type="project" value="TreeGrafter"/>
</dbReference>
<dbReference type="InterPro" id="IPR000203">
    <property type="entry name" value="GPS"/>
</dbReference>
<dbReference type="Gene3D" id="1.20.1070.10">
    <property type="entry name" value="Rhodopsin 7-helix transmembrane proteins"/>
    <property type="match status" value="1"/>
</dbReference>
<dbReference type="Proteomes" id="UP000050761">
    <property type="component" value="Unassembled WGS sequence"/>
</dbReference>
<evidence type="ECO:0000313" key="6">
    <source>
        <dbReference type="Proteomes" id="UP000050761"/>
    </source>
</evidence>
<feature type="transmembrane region" description="Helical" evidence="5">
    <location>
        <begin position="273"/>
        <end position="292"/>
    </location>
</feature>
<dbReference type="AlphaFoldDB" id="A0A183FVC3"/>
<accession>A0A183FVC3</accession>
<sequence length="512" mass="57230">LVQNTNASQLDFLYGENLGFSARSVDCSVTIDDGLIDLGTTFKLFNGSLAQLLQNDPHNSIYLPIADICKVQQATHFFLTVYRNRKLFNGPRQYQSYSSPPTLAERSNDLNNAAVLLSTDAEPGDLAAEDIIPLPSPCSRQIALPADSPVMSGTVLNNGQVLAPLHGHFRVTWWDTEKLEWSSEEQCSTATDGDMIVAHCSHLTDFTLIVDASLNDPNVCDSALMDLGYSVNAISILSLMFLMFMNLSNYWPACVSNNALGYLRGYASPSRDFVSLIHKFILLLFYVVFTIFSDRKVSGSACEFFGAVSYSLLMSSVLLTIFQALRLSPVLGSVHTRARLLLLPSSSVTISLLVPSTISTLLLILTNFFDRGDCFCWVRPDYIIYAVIIPITFLLLNAVTCTIIVCYRVFGVRRKLSKSMRHRDHQIGSKILAVFLMQISLGMPWILQYLTLYSPYTTAWHYVFTIVMGSQGTVLALLFLYKRQRSMSIYRQSLHSRQSIIRNELAEPSDMD</sequence>
<comment type="subcellular location">
    <subcellularLocation>
        <location evidence="1">Membrane</location>
    </subcellularLocation>
</comment>
<proteinExistence type="predicted"/>
<feature type="transmembrane region" description="Helical" evidence="5">
    <location>
        <begin position="431"/>
        <end position="447"/>
    </location>
</feature>
<feature type="transmembrane region" description="Helical" evidence="5">
    <location>
        <begin position="304"/>
        <end position="328"/>
    </location>
</feature>
<evidence type="ECO:0000256" key="3">
    <source>
        <dbReference type="ARBA" id="ARBA00022989"/>
    </source>
</evidence>
<feature type="transmembrane region" description="Helical" evidence="5">
    <location>
        <begin position="340"/>
        <end position="362"/>
    </location>
</feature>
<feature type="transmembrane region" description="Helical" evidence="5">
    <location>
        <begin position="459"/>
        <end position="481"/>
    </location>
</feature>
<organism evidence="6 7">
    <name type="scientific">Heligmosomoides polygyrus</name>
    <name type="common">Parasitic roundworm</name>
    <dbReference type="NCBI Taxonomy" id="6339"/>
    <lineage>
        <taxon>Eukaryota</taxon>
        <taxon>Metazoa</taxon>
        <taxon>Ecdysozoa</taxon>
        <taxon>Nematoda</taxon>
        <taxon>Chromadorea</taxon>
        <taxon>Rhabditida</taxon>
        <taxon>Rhabditina</taxon>
        <taxon>Rhabditomorpha</taxon>
        <taxon>Strongyloidea</taxon>
        <taxon>Heligmosomidae</taxon>
        <taxon>Heligmosomoides</taxon>
    </lineage>
</organism>
<reference evidence="7" key="1">
    <citation type="submission" date="2019-09" db="UniProtKB">
        <authorList>
            <consortium name="WormBaseParasite"/>
        </authorList>
    </citation>
    <scope>IDENTIFICATION</scope>
</reference>
<evidence type="ECO:0000313" key="7">
    <source>
        <dbReference type="WBParaSite" id="HPBE_0001224301-mRNA-1"/>
    </source>
</evidence>